<sequence>MKPAPPPGWVNKMEEKDEGKKKKLDKGAQWHSGILACASEPKTCLLGCCFPCLLYGMAKAEVEESLPQNAMALLMGGCPCFTLCFFRENIRTRYSIEGSVWTDFLFASVLFPCTICQLHTHLKKKPLAAAVKNPAHQAWSSGLFNCHDDIPLCLLVCMGCCCAYGILKRKMGQDQATNSFFGFILGVPCVYGCANRGTMRAKYGIKSNFVLDTLVWFSAPCCALCQEIRHVKRFPYVSKVQDASGRVVAAPTTTAA</sequence>
<dbReference type="Pfam" id="PF04749">
    <property type="entry name" value="PLAC8"/>
    <property type="match status" value="2"/>
</dbReference>
<dbReference type="AlphaFoldDB" id="A0A7S0U777"/>
<dbReference type="EMBL" id="HBFK01028825">
    <property type="protein sequence ID" value="CAD8751035.1"/>
    <property type="molecule type" value="Transcribed_RNA"/>
</dbReference>
<dbReference type="NCBIfam" id="TIGR01571">
    <property type="entry name" value="A_thal_Cys_rich"/>
    <property type="match status" value="2"/>
</dbReference>
<reference evidence="1" key="1">
    <citation type="submission" date="2021-01" db="EMBL/GenBank/DDBJ databases">
        <authorList>
            <person name="Corre E."/>
            <person name="Pelletier E."/>
            <person name="Niang G."/>
            <person name="Scheremetjew M."/>
            <person name="Finn R."/>
            <person name="Kale V."/>
            <person name="Holt S."/>
            <person name="Cochrane G."/>
            <person name="Meng A."/>
            <person name="Brown T."/>
            <person name="Cohen L."/>
        </authorList>
    </citation>
    <scope>NUCLEOTIDE SEQUENCE</scope>
    <source>
        <strain evidence="1">CCMP441</strain>
    </source>
</reference>
<protein>
    <submittedName>
        <fullName evidence="1">Uncharacterized protein</fullName>
    </submittedName>
</protein>
<proteinExistence type="predicted"/>
<gene>
    <name evidence="1" type="ORF">HAND1043_LOCUS17541</name>
</gene>
<name>A0A7S0U777_HEMAN</name>
<dbReference type="PANTHER" id="PTHR15907">
    <property type="entry name" value="DUF614 FAMILY PROTEIN-RELATED"/>
    <property type="match status" value="1"/>
</dbReference>
<dbReference type="InterPro" id="IPR006461">
    <property type="entry name" value="PLAC_motif_containing"/>
</dbReference>
<evidence type="ECO:0000313" key="1">
    <source>
        <dbReference type="EMBL" id="CAD8751035.1"/>
    </source>
</evidence>
<organism evidence="1">
    <name type="scientific">Hemiselmis andersenii</name>
    <name type="common">Cryptophyte alga</name>
    <dbReference type="NCBI Taxonomy" id="464988"/>
    <lineage>
        <taxon>Eukaryota</taxon>
        <taxon>Cryptophyceae</taxon>
        <taxon>Cryptomonadales</taxon>
        <taxon>Hemiselmidaceae</taxon>
        <taxon>Hemiselmis</taxon>
    </lineage>
</organism>
<accession>A0A7S0U777</accession>